<dbReference type="RefSeq" id="WP_013282466.1">
    <property type="nucleotide sequence ID" value="NC_014388.1"/>
</dbReference>
<reference evidence="2 3" key="1">
    <citation type="journal article" date="2010" name="PLoS ONE">
        <title>The glycobiome of the rumen bacterium Butyrivibrio proteoclasticus B316(T) highlights adaptation to a polysaccharide-rich environment.</title>
        <authorList>
            <person name="Kelly W.J."/>
            <person name="Leahy S.C."/>
            <person name="Altermann E."/>
            <person name="Yeoman C.J."/>
            <person name="Dunne J.C."/>
            <person name="Kong Z."/>
            <person name="Pacheco D.M."/>
            <person name="Li D."/>
            <person name="Noel S.J."/>
            <person name="Moon C.D."/>
            <person name="Cookson A.L."/>
            <person name="Attwood G.T."/>
        </authorList>
    </citation>
    <scope>NUCLEOTIDE SEQUENCE [LARGE SCALE GENOMIC DNA]</scope>
    <source>
        <strain evidence="3">ATCC 51982 / DSM 14932 / B316</strain>
    </source>
</reference>
<dbReference type="Gene3D" id="3.40.50.1000">
    <property type="entry name" value="HAD superfamily/HAD-like"/>
    <property type="match status" value="1"/>
</dbReference>
<evidence type="ECO:0000313" key="3">
    <source>
        <dbReference type="Proteomes" id="UP000001299"/>
    </source>
</evidence>
<dbReference type="SUPFAM" id="SSF56784">
    <property type="entry name" value="HAD-like"/>
    <property type="match status" value="1"/>
</dbReference>
<dbReference type="STRING" id="515622.bpr_III130"/>
<dbReference type="PANTHER" id="PTHR43316:SF3">
    <property type="entry name" value="HALOACID DEHALOGENASE, TYPE II (AFU_ORTHOLOGUE AFUA_2G07750)-RELATED"/>
    <property type="match status" value="1"/>
</dbReference>
<name>E0S334_BUTPB</name>
<gene>
    <name evidence="2" type="ordered locus">bpr_III130</name>
</gene>
<dbReference type="KEGG" id="bpb:bpr_III130"/>
<dbReference type="InterPro" id="IPR036412">
    <property type="entry name" value="HAD-like_sf"/>
</dbReference>
<proteinExistence type="predicted"/>
<dbReference type="SFLD" id="SFLDS00003">
    <property type="entry name" value="Haloacid_Dehalogenase"/>
    <property type="match status" value="1"/>
</dbReference>
<dbReference type="EMBL" id="CP001811">
    <property type="protein sequence ID" value="ADL35816.1"/>
    <property type="molecule type" value="Genomic_DNA"/>
</dbReference>
<dbReference type="InterPro" id="IPR051540">
    <property type="entry name" value="S-2-haloacid_dehalogenase"/>
</dbReference>
<dbReference type="NCBIfam" id="TIGR01549">
    <property type="entry name" value="HAD-SF-IA-v1"/>
    <property type="match status" value="1"/>
</dbReference>
<protein>
    <submittedName>
        <fullName evidence="2">Hydrolase HAD superfamily</fullName>
    </submittedName>
</protein>
<evidence type="ECO:0000313" key="2">
    <source>
        <dbReference type="EMBL" id="ADL35816.1"/>
    </source>
</evidence>
<organism evidence="2 3">
    <name type="scientific">Butyrivibrio proteoclasticus (strain ATCC 51982 / DSM 14932 / B316)</name>
    <name type="common">Clostridium proteoclasticum</name>
    <dbReference type="NCBI Taxonomy" id="515622"/>
    <lineage>
        <taxon>Bacteria</taxon>
        <taxon>Bacillati</taxon>
        <taxon>Bacillota</taxon>
        <taxon>Clostridia</taxon>
        <taxon>Lachnospirales</taxon>
        <taxon>Lachnospiraceae</taxon>
        <taxon>Butyrivibrio</taxon>
    </lineage>
</organism>
<sequence>MTKAVIFDMFETLVSMFSGSTYFSEDMATDLNIPVEDFKKAWHSTEHDRSCGNCTIEEGIRKALEMLGAYSENSVKLLSDKRRKNLEGIFERTPVDTIALLQELKRRGIKIGLISNCYSDEADAIRKSSIFPYLDVALLSYEQGICKPDYEIYKKAMEELGITAEECLYVGDGGSKELFAARDLGMRCLQALYFADLAFEPHIPCYKLDDFEHAYKQNDILEKILSASQGPRDCIAH</sequence>
<dbReference type="SFLD" id="SFLDG01129">
    <property type="entry name" value="C1.5:_HAD__Beta-PGM__Phosphata"/>
    <property type="match status" value="1"/>
</dbReference>
<accession>E0S334</accession>
<dbReference type="GO" id="GO:0016787">
    <property type="term" value="F:hydrolase activity"/>
    <property type="evidence" value="ECO:0007669"/>
    <property type="project" value="UniProtKB-KW"/>
</dbReference>
<dbReference type="PRINTS" id="PR00413">
    <property type="entry name" value="HADHALOGNASE"/>
</dbReference>
<dbReference type="eggNOG" id="COG1011">
    <property type="taxonomic scope" value="Bacteria"/>
</dbReference>
<evidence type="ECO:0000256" key="1">
    <source>
        <dbReference type="ARBA" id="ARBA00022801"/>
    </source>
</evidence>
<keyword evidence="1 2" id="KW-0378">Hydrolase</keyword>
<dbReference type="InterPro" id="IPR023214">
    <property type="entry name" value="HAD_sf"/>
</dbReference>
<keyword evidence="3" id="KW-1185">Reference proteome</keyword>
<dbReference type="HOGENOM" id="CLU_045011_20_0_9"/>
<dbReference type="Proteomes" id="UP000001299">
    <property type="component" value="Chromosome 2"/>
</dbReference>
<dbReference type="Pfam" id="PF00702">
    <property type="entry name" value="Hydrolase"/>
    <property type="match status" value="1"/>
</dbReference>
<dbReference type="PANTHER" id="PTHR43316">
    <property type="entry name" value="HYDROLASE, HALOACID DELAHOGENASE-RELATED"/>
    <property type="match status" value="1"/>
</dbReference>
<dbReference type="AlphaFoldDB" id="E0S334"/>
<dbReference type="InterPro" id="IPR006439">
    <property type="entry name" value="HAD-SF_hydro_IA"/>
</dbReference>